<dbReference type="GO" id="GO:0005886">
    <property type="term" value="C:plasma membrane"/>
    <property type="evidence" value="ECO:0007669"/>
    <property type="project" value="UniProtKB-SubCell"/>
</dbReference>
<dbReference type="PANTHER" id="PTHR38438:SF1">
    <property type="entry name" value="RIBOFLAVIN TRANSPORTER RIBU"/>
    <property type="match status" value="1"/>
</dbReference>
<keyword evidence="11" id="KW-1185">Reference proteome</keyword>
<keyword evidence="4 8" id="KW-1003">Cell membrane</keyword>
<evidence type="ECO:0000256" key="5">
    <source>
        <dbReference type="ARBA" id="ARBA00022692"/>
    </source>
</evidence>
<dbReference type="STRING" id="1121256.SAMN02746089_00698"/>
<dbReference type="InterPro" id="IPR024529">
    <property type="entry name" value="ECF_trnsprt_substrate-spec"/>
</dbReference>
<dbReference type="PIRSF" id="PIRSF037778">
    <property type="entry name" value="UCP037778_transp_RibU"/>
    <property type="match status" value="1"/>
</dbReference>
<evidence type="ECO:0000313" key="10">
    <source>
        <dbReference type="EMBL" id="SHE73716.1"/>
    </source>
</evidence>
<name>A0A1M4VXN3_9THEO</name>
<dbReference type="EMBL" id="FQVH01000005">
    <property type="protein sequence ID" value="SHE73716.1"/>
    <property type="molecule type" value="Genomic_DNA"/>
</dbReference>
<dbReference type="Proteomes" id="UP000184088">
    <property type="component" value="Unassembled WGS sequence"/>
</dbReference>
<evidence type="ECO:0000256" key="2">
    <source>
        <dbReference type="ARBA" id="ARBA00005540"/>
    </source>
</evidence>
<evidence type="ECO:0000256" key="6">
    <source>
        <dbReference type="ARBA" id="ARBA00022989"/>
    </source>
</evidence>
<evidence type="ECO:0000256" key="7">
    <source>
        <dbReference type="ARBA" id="ARBA00023136"/>
    </source>
</evidence>
<evidence type="ECO:0000256" key="4">
    <source>
        <dbReference type="ARBA" id="ARBA00022475"/>
    </source>
</evidence>
<comment type="function">
    <text evidence="8">Probably a riboflavin-binding protein that interacts with the energy-coupling factor (ECF) ABC-transporter complex.</text>
</comment>
<accession>A0A1M4VXN3</accession>
<keyword evidence="6 9" id="KW-1133">Transmembrane helix</keyword>
<evidence type="ECO:0000256" key="9">
    <source>
        <dbReference type="SAM" id="Phobius"/>
    </source>
</evidence>
<feature type="transmembrane region" description="Helical" evidence="9">
    <location>
        <begin position="38"/>
        <end position="61"/>
    </location>
</feature>
<dbReference type="Gene3D" id="1.10.1760.20">
    <property type="match status" value="1"/>
</dbReference>
<feature type="transmembrane region" description="Helical" evidence="9">
    <location>
        <begin position="99"/>
        <end position="123"/>
    </location>
</feature>
<evidence type="ECO:0000313" key="11">
    <source>
        <dbReference type="Proteomes" id="UP000184088"/>
    </source>
</evidence>
<dbReference type="AlphaFoldDB" id="A0A1M4VXN3"/>
<evidence type="ECO:0000256" key="3">
    <source>
        <dbReference type="ARBA" id="ARBA00022448"/>
    </source>
</evidence>
<sequence length="225" mass="24797">MHKRYAIVKNKALEISRALILGGVIMGDVTMVRKKTLFLTRVSVLSVIAFLLMYLEIALPFFPEFLKIDISNVPVLIGTYAMGPWTGVIILLMKDILHLILKGATLGIGEFADFVIGSSFMLVAGYMYRYKRTLAGALTGMVLATVTMAIVGSLMNYYVLLPLYQKALGFPLKAIIGMGTKVNKHIVDLKSLVVLSILPFNILKGTVVSFITLVLYKKVSPILHD</sequence>
<proteinExistence type="inferred from homology"/>
<gene>
    <name evidence="10" type="ORF">SAMN02746089_00698</name>
</gene>
<comment type="similarity">
    <text evidence="2 8">Belongs to the prokaryotic riboflavin transporter (P-RFT) (TC 2.A.87) family.</text>
</comment>
<feature type="transmembrane region" description="Helical" evidence="9">
    <location>
        <begin position="135"/>
        <end position="159"/>
    </location>
</feature>
<feature type="transmembrane region" description="Helical" evidence="9">
    <location>
        <begin position="73"/>
        <end position="93"/>
    </location>
</feature>
<keyword evidence="5 9" id="KW-0812">Transmembrane</keyword>
<feature type="transmembrane region" description="Helical" evidence="9">
    <location>
        <begin position="192"/>
        <end position="216"/>
    </location>
</feature>
<organism evidence="10 11">
    <name type="scientific">Caldanaerobius fijiensis DSM 17918</name>
    <dbReference type="NCBI Taxonomy" id="1121256"/>
    <lineage>
        <taxon>Bacteria</taxon>
        <taxon>Bacillati</taxon>
        <taxon>Bacillota</taxon>
        <taxon>Clostridia</taxon>
        <taxon>Thermoanaerobacterales</taxon>
        <taxon>Thermoanaerobacteraceae</taxon>
        <taxon>Caldanaerobius</taxon>
    </lineage>
</organism>
<dbReference type="Pfam" id="PF12822">
    <property type="entry name" value="ECF_trnsprt"/>
    <property type="match status" value="1"/>
</dbReference>
<protein>
    <recommendedName>
        <fullName evidence="8">Riboflavin transporter</fullName>
    </recommendedName>
</protein>
<dbReference type="PANTHER" id="PTHR38438">
    <property type="entry name" value="RIBOFLAVIN TRANSPORTER RIBU"/>
    <property type="match status" value="1"/>
</dbReference>
<reference evidence="10 11" key="1">
    <citation type="submission" date="2016-11" db="EMBL/GenBank/DDBJ databases">
        <authorList>
            <person name="Jaros S."/>
            <person name="Januszkiewicz K."/>
            <person name="Wedrychowicz H."/>
        </authorList>
    </citation>
    <scope>NUCLEOTIDE SEQUENCE [LARGE SCALE GENOMIC DNA]</scope>
    <source>
        <strain evidence="10 11">DSM 17918</strain>
    </source>
</reference>
<evidence type="ECO:0000256" key="8">
    <source>
        <dbReference type="PIRNR" id="PIRNR037778"/>
    </source>
</evidence>
<keyword evidence="7 8" id="KW-0472">Membrane</keyword>
<comment type="subcellular location">
    <subcellularLocation>
        <location evidence="1">Cell membrane</location>
        <topology evidence="1">Multi-pass membrane protein</topology>
    </subcellularLocation>
</comment>
<dbReference type="GO" id="GO:0032217">
    <property type="term" value="F:riboflavin transmembrane transporter activity"/>
    <property type="evidence" value="ECO:0007669"/>
    <property type="project" value="UniProtKB-UniRule"/>
</dbReference>
<keyword evidence="3 8" id="KW-0813">Transport</keyword>
<dbReference type="InterPro" id="IPR025720">
    <property type="entry name" value="RibU"/>
</dbReference>
<evidence type="ECO:0000256" key="1">
    <source>
        <dbReference type="ARBA" id="ARBA00004651"/>
    </source>
</evidence>